<gene>
    <name evidence="2" type="ORF">GLW07_14630</name>
</gene>
<dbReference type="InterPro" id="IPR011051">
    <property type="entry name" value="RmlC_Cupin_sf"/>
</dbReference>
<dbReference type="EMBL" id="WMEY01000004">
    <property type="protein sequence ID" value="MYL64590.1"/>
    <property type="molecule type" value="Genomic_DNA"/>
</dbReference>
<dbReference type="PANTHER" id="PTHR36448">
    <property type="entry name" value="BLR7373 PROTEIN"/>
    <property type="match status" value="1"/>
</dbReference>
<feature type="domain" description="Cupin type-1" evidence="1">
    <location>
        <begin position="11"/>
        <end position="150"/>
    </location>
</feature>
<evidence type="ECO:0000259" key="1">
    <source>
        <dbReference type="SMART" id="SM00835"/>
    </source>
</evidence>
<proteinExistence type="predicted"/>
<dbReference type="SMART" id="SM00835">
    <property type="entry name" value="Cupin_1"/>
    <property type="match status" value="1"/>
</dbReference>
<reference evidence="2 3" key="1">
    <citation type="submission" date="2019-11" db="EMBL/GenBank/DDBJ databases">
        <title>Genome sequences of 17 halophilic strains isolated from different environments.</title>
        <authorList>
            <person name="Furrow R.E."/>
        </authorList>
    </citation>
    <scope>NUCLEOTIDE SEQUENCE [LARGE SCALE GENOMIC DNA]</scope>
    <source>
        <strain evidence="2 3">22506_14_FS</strain>
    </source>
</reference>
<sequence length="166" mass="18591">MKKEMIKTLYFGDDGKIPNNAFYPLILYRAALENHDAMALFNKSNWTNAWQNGVFPYHHYHSNTHEVLAIVKGEASITFGGEKGETIRVEEGDVVVIPAGVGHKREQASSDFLVVGAYPDGRDHDLRTGEPNERPTVLENIQNVPVPKFDPVFGVDGPLKKSWTKQ</sequence>
<dbReference type="RefSeq" id="WP_160920021.1">
    <property type="nucleotide sequence ID" value="NZ_WMEY01000004.1"/>
</dbReference>
<dbReference type="PANTHER" id="PTHR36448:SF2">
    <property type="entry name" value="CUPIN TYPE-1 DOMAIN-CONTAINING PROTEIN"/>
    <property type="match status" value="1"/>
</dbReference>
<dbReference type="CDD" id="cd02219">
    <property type="entry name" value="cupin_YjlB-like"/>
    <property type="match status" value="1"/>
</dbReference>
<protein>
    <submittedName>
        <fullName evidence="2">Cupin domain-containing protein</fullName>
    </submittedName>
</protein>
<dbReference type="InterPro" id="IPR013096">
    <property type="entry name" value="Cupin_2"/>
</dbReference>
<dbReference type="SUPFAM" id="SSF51182">
    <property type="entry name" value="RmlC-like cupins"/>
    <property type="match status" value="1"/>
</dbReference>
<dbReference type="Proteomes" id="UP000447833">
    <property type="component" value="Unassembled WGS sequence"/>
</dbReference>
<evidence type="ECO:0000313" key="2">
    <source>
        <dbReference type="EMBL" id="MYL64590.1"/>
    </source>
</evidence>
<dbReference type="Pfam" id="PF07883">
    <property type="entry name" value="Cupin_2"/>
    <property type="match status" value="1"/>
</dbReference>
<evidence type="ECO:0000313" key="3">
    <source>
        <dbReference type="Proteomes" id="UP000447833"/>
    </source>
</evidence>
<dbReference type="InterPro" id="IPR047121">
    <property type="entry name" value="YjiB-like"/>
</dbReference>
<organism evidence="2 3">
    <name type="scientific">Guptibacillus hwajinpoensis</name>
    <dbReference type="NCBI Taxonomy" id="208199"/>
    <lineage>
        <taxon>Bacteria</taxon>
        <taxon>Bacillati</taxon>
        <taxon>Bacillota</taxon>
        <taxon>Bacilli</taxon>
        <taxon>Bacillales</taxon>
        <taxon>Guptibacillaceae</taxon>
        <taxon>Guptibacillus</taxon>
    </lineage>
</organism>
<dbReference type="InterPro" id="IPR014500">
    <property type="entry name" value="UCP019307_cupin"/>
</dbReference>
<accession>A0A845F1B7</accession>
<dbReference type="InterPro" id="IPR014710">
    <property type="entry name" value="RmlC-like_jellyroll"/>
</dbReference>
<comment type="caution">
    <text evidence="2">The sequence shown here is derived from an EMBL/GenBank/DDBJ whole genome shotgun (WGS) entry which is preliminary data.</text>
</comment>
<dbReference type="InterPro" id="IPR006045">
    <property type="entry name" value="Cupin_1"/>
</dbReference>
<dbReference type="AlphaFoldDB" id="A0A845F1B7"/>
<name>A0A845F1B7_9BACL</name>
<dbReference type="Gene3D" id="2.60.120.10">
    <property type="entry name" value="Jelly Rolls"/>
    <property type="match status" value="1"/>
</dbReference>
<dbReference type="PIRSF" id="PIRSF019307">
    <property type="entry name" value="UCP019307"/>
    <property type="match status" value="1"/>
</dbReference>